<comment type="caution">
    <text evidence="6">The sequence shown here is derived from an EMBL/GenBank/DDBJ whole genome shotgun (WGS) entry which is preliminary data.</text>
</comment>
<gene>
    <name evidence="6" type="ORF">AAIG11_15110</name>
</gene>
<dbReference type="Pfam" id="PF13411">
    <property type="entry name" value="MerR_1"/>
    <property type="match status" value="1"/>
</dbReference>
<keyword evidence="3" id="KW-0804">Transcription</keyword>
<dbReference type="Gene3D" id="1.10.1660.10">
    <property type="match status" value="1"/>
</dbReference>
<dbReference type="InterPro" id="IPR047057">
    <property type="entry name" value="MerR_fam"/>
</dbReference>
<sequence>MKYKVSDVKRILNLSKDTLRYFDNKRLISSARDKNNYRYFKSQDINKIFAYKMYRSLLFNMKDAENLVSGHSVENQQRMLENQLQFIQSEQEYLNRAKRHLEMLSEKLQRWEVLKEAFEIVTSHECYYHCNQTGDQFIESEEVLRNTHAFLNQMPDLWPAFSYQVDCGKRTADAGAGSDAGVSFGYAVYTDESHLVENLTHLPSVPCVHTFFTVRDDFEAKLQEILEEAERFCSAKGYQMTGGVYGNMLHEIIENQEASQLFDVYFPIKKK</sequence>
<feature type="coiled-coil region" evidence="4">
    <location>
        <begin position="87"/>
        <end position="114"/>
    </location>
</feature>
<dbReference type="PANTHER" id="PTHR30204:SF94">
    <property type="entry name" value="HEAVY METAL-DEPENDENT TRANSCRIPTIONAL REGULATOR HI_0293-RELATED"/>
    <property type="match status" value="1"/>
</dbReference>
<dbReference type="PROSITE" id="PS50937">
    <property type="entry name" value="HTH_MERR_2"/>
    <property type="match status" value="1"/>
</dbReference>
<keyword evidence="7" id="KW-1185">Reference proteome</keyword>
<evidence type="ECO:0000256" key="4">
    <source>
        <dbReference type="SAM" id="Coils"/>
    </source>
</evidence>
<evidence type="ECO:0000313" key="6">
    <source>
        <dbReference type="EMBL" id="MEN1761815.1"/>
    </source>
</evidence>
<dbReference type="CDD" id="cd00592">
    <property type="entry name" value="HTH_MerR-like"/>
    <property type="match status" value="1"/>
</dbReference>
<keyword evidence="4" id="KW-0175">Coiled coil</keyword>
<dbReference type="RefSeq" id="WP_343187102.1">
    <property type="nucleotide sequence ID" value="NZ_JBCITM010000021.1"/>
</dbReference>
<evidence type="ECO:0000313" key="7">
    <source>
        <dbReference type="Proteomes" id="UP001407405"/>
    </source>
</evidence>
<accession>A0ABU9VY94</accession>
<dbReference type="InterPro" id="IPR000551">
    <property type="entry name" value="MerR-type_HTH_dom"/>
</dbReference>
<reference evidence="6 7" key="1">
    <citation type="submission" date="2024-04" db="EMBL/GenBank/DDBJ databases">
        <title>Genome sequencing and metabolic network reconstruction of aminoacids and betaine degradation by Anoxynatronum sibiricum.</title>
        <authorList>
            <person name="Detkova E.N."/>
            <person name="Boltjanskaja Y.V."/>
            <person name="Mardanov A.V."/>
            <person name="Kevbrin V."/>
        </authorList>
    </citation>
    <scope>NUCLEOTIDE SEQUENCE [LARGE SCALE GENOMIC DNA]</scope>
    <source>
        <strain evidence="6 7">Z-7981</strain>
    </source>
</reference>
<keyword evidence="1" id="KW-0805">Transcription regulation</keyword>
<name>A0ABU9VY94_9CLOT</name>
<feature type="domain" description="HTH merR-type" evidence="5">
    <location>
        <begin position="2"/>
        <end position="70"/>
    </location>
</feature>
<evidence type="ECO:0000256" key="1">
    <source>
        <dbReference type="ARBA" id="ARBA00023015"/>
    </source>
</evidence>
<protein>
    <submittedName>
        <fullName evidence="6">MerR family transcriptional regulator</fullName>
    </submittedName>
</protein>
<dbReference type="PANTHER" id="PTHR30204">
    <property type="entry name" value="REDOX-CYCLING DRUG-SENSING TRANSCRIPTIONAL ACTIVATOR SOXR"/>
    <property type="match status" value="1"/>
</dbReference>
<dbReference type="Proteomes" id="UP001407405">
    <property type="component" value="Unassembled WGS sequence"/>
</dbReference>
<organism evidence="6 7">
    <name type="scientific">Anoxynatronum sibiricum</name>
    <dbReference type="NCBI Taxonomy" id="210623"/>
    <lineage>
        <taxon>Bacteria</taxon>
        <taxon>Bacillati</taxon>
        <taxon>Bacillota</taxon>
        <taxon>Clostridia</taxon>
        <taxon>Eubacteriales</taxon>
        <taxon>Clostridiaceae</taxon>
        <taxon>Anoxynatronum</taxon>
    </lineage>
</organism>
<evidence type="ECO:0000256" key="2">
    <source>
        <dbReference type="ARBA" id="ARBA00023125"/>
    </source>
</evidence>
<dbReference type="EMBL" id="JBCITM010000021">
    <property type="protein sequence ID" value="MEN1761815.1"/>
    <property type="molecule type" value="Genomic_DNA"/>
</dbReference>
<keyword evidence="2" id="KW-0238">DNA-binding</keyword>
<dbReference type="SMART" id="SM00422">
    <property type="entry name" value="HTH_MERR"/>
    <property type="match status" value="1"/>
</dbReference>
<evidence type="ECO:0000256" key="3">
    <source>
        <dbReference type="ARBA" id="ARBA00023163"/>
    </source>
</evidence>
<dbReference type="InterPro" id="IPR009061">
    <property type="entry name" value="DNA-bd_dom_put_sf"/>
</dbReference>
<evidence type="ECO:0000259" key="5">
    <source>
        <dbReference type="PROSITE" id="PS50937"/>
    </source>
</evidence>
<proteinExistence type="predicted"/>
<dbReference type="SUPFAM" id="SSF46955">
    <property type="entry name" value="Putative DNA-binding domain"/>
    <property type="match status" value="1"/>
</dbReference>